<dbReference type="PANTHER" id="PTHR30576:SF8">
    <property type="entry name" value="UNDECAPRENYL-PHOSPHATE GALACTOSE PHOSPHOTRANSFERASE"/>
    <property type="match status" value="1"/>
</dbReference>
<dbReference type="EMBL" id="FTPP01000003">
    <property type="protein sequence ID" value="SIT93808.1"/>
    <property type="molecule type" value="Genomic_DNA"/>
</dbReference>
<evidence type="ECO:0000259" key="2">
    <source>
        <dbReference type="Pfam" id="PF02397"/>
    </source>
</evidence>
<dbReference type="Proteomes" id="UP000187181">
    <property type="component" value="Unassembled WGS sequence"/>
</dbReference>
<dbReference type="Pfam" id="PF02397">
    <property type="entry name" value="Bac_transf"/>
    <property type="match status" value="1"/>
</dbReference>
<dbReference type="OrthoDB" id="9808602at2"/>
<gene>
    <name evidence="3" type="ORF">SAMN05444128_3221</name>
</gene>
<evidence type="ECO:0000313" key="4">
    <source>
        <dbReference type="Proteomes" id="UP000187181"/>
    </source>
</evidence>
<comment type="similarity">
    <text evidence="1">Belongs to the bacterial sugar transferase family.</text>
</comment>
<dbReference type="RefSeq" id="WP_076670928.1">
    <property type="nucleotide sequence ID" value="NZ_FTPP01000003.1"/>
</dbReference>
<dbReference type="STRING" id="1317125.SAMN05444128_3221"/>
<name>A0A1R3XPK5_9BACT</name>
<dbReference type="PANTHER" id="PTHR30576">
    <property type="entry name" value="COLANIC BIOSYNTHESIS UDP-GLUCOSE LIPID CARRIER TRANSFERASE"/>
    <property type="match status" value="1"/>
</dbReference>
<proteinExistence type="inferred from homology"/>
<sequence length="207" mass="23965">MNLYSRFFKRLIDFVLSLGAFIVLLPVFLIVTLLLAIANDGKPFFLQPRPGKHGRIFRVIKYKTMNDKRDAQGNLLPDADRLTPIGSFVRKTSLDEIPQLLNVIKGEMSLIGPRPLLVEYLPLYNEVQRRRHELRPGITGWAQVNGRNAISWEEKFRYDVWYVDNVSFWLDVKIIFKTIEKVFKSEGISAEGVATMERFRGSNYVND</sequence>
<dbReference type="InterPro" id="IPR003362">
    <property type="entry name" value="Bact_transf"/>
</dbReference>
<evidence type="ECO:0000256" key="1">
    <source>
        <dbReference type="ARBA" id="ARBA00006464"/>
    </source>
</evidence>
<organism evidence="3 4">
    <name type="scientific">Pontibacter indicus</name>
    <dbReference type="NCBI Taxonomy" id="1317125"/>
    <lineage>
        <taxon>Bacteria</taxon>
        <taxon>Pseudomonadati</taxon>
        <taxon>Bacteroidota</taxon>
        <taxon>Cytophagia</taxon>
        <taxon>Cytophagales</taxon>
        <taxon>Hymenobacteraceae</taxon>
        <taxon>Pontibacter</taxon>
    </lineage>
</organism>
<keyword evidence="3" id="KW-0808">Transferase</keyword>
<reference evidence="4" key="1">
    <citation type="submission" date="2017-01" db="EMBL/GenBank/DDBJ databases">
        <authorList>
            <person name="Varghese N."/>
            <person name="Submissions S."/>
        </authorList>
    </citation>
    <scope>NUCLEOTIDE SEQUENCE [LARGE SCALE GENOMIC DNA]</scope>
    <source>
        <strain evidence="4">LP100</strain>
    </source>
</reference>
<feature type="domain" description="Bacterial sugar transferase" evidence="2">
    <location>
        <begin position="9"/>
        <end position="184"/>
    </location>
</feature>
<dbReference type="AlphaFoldDB" id="A0A1R3XPK5"/>
<evidence type="ECO:0000313" key="3">
    <source>
        <dbReference type="EMBL" id="SIT93808.1"/>
    </source>
</evidence>
<keyword evidence="4" id="KW-1185">Reference proteome</keyword>
<dbReference type="GO" id="GO:0016780">
    <property type="term" value="F:phosphotransferase activity, for other substituted phosphate groups"/>
    <property type="evidence" value="ECO:0007669"/>
    <property type="project" value="TreeGrafter"/>
</dbReference>
<accession>A0A1R3XPK5</accession>
<protein>
    <submittedName>
        <fullName evidence="3">Sugar transferase involved in LPS biosynthesis (Colanic, teichoic acid)</fullName>
    </submittedName>
</protein>